<dbReference type="PANTHER" id="PTHR13799:SF14">
    <property type="entry name" value="GTP CYCLOHYDROLASE 1 TYPE 2 HOMOLOG"/>
    <property type="match status" value="1"/>
</dbReference>
<dbReference type="eggNOG" id="COG0327">
    <property type="taxonomic scope" value="Bacteria"/>
</dbReference>
<keyword evidence="6" id="KW-1185">Reference proteome</keyword>
<dbReference type="NCBIfam" id="TIGR00486">
    <property type="entry name" value="YbgI_SA1388"/>
    <property type="match status" value="1"/>
</dbReference>
<dbReference type="EMBL" id="CP002109">
    <property type="protein sequence ID" value="ADL04766.1"/>
    <property type="molecule type" value="Genomic_DNA"/>
</dbReference>
<dbReference type="RefSeq" id="WP_013272853.1">
    <property type="nucleotide sequence ID" value="NC_014376.1"/>
</dbReference>
<dbReference type="Proteomes" id="UP000001662">
    <property type="component" value="Chromosome"/>
</dbReference>
<dbReference type="AlphaFoldDB" id="D9R2B6"/>
<feature type="binding site" evidence="4">
    <location>
        <position position="233"/>
    </location>
    <ligand>
        <name>a divalent metal cation</name>
        <dbReference type="ChEBI" id="CHEBI:60240"/>
        <label>1</label>
    </ligand>
</feature>
<evidence type="ECO:0000313" key="6">
    <source>
        <dbReference type="Proteomes" id="UP000001662"/>
    </source>
</evidence>
<evidence type="ECO:0000256" key="4">
    <source>
        <dbReference type="PIRSR" id="PIRSR602678-1"/>
    </source>
</evidence>
<evidence type="ECO:0000256" key="3">
    <source>
        <dbReference type="ARBA" id="ARBA00022723"/>
    </source>
</evidence>
<reference evidence="5" key="1">
    <citation type="submission" date="2010-07" db="EMBL/GenBank/DDBJ databases">
        <title>Complete sequence of Clostridium saccharolyticum WM1.</title>
        <authorList>
            <consortium name="US DOE Joint Genome Institute"/>
            <person name="Lucas S."/>
            <person name="Copeland A."/>
            <person name="Lapidus A."/>
            <person name="Cheng J.-F."/>
            <person name="Bruce D."/>
            <person name="Goodwin L."/>
            <person name="Pitluck S."/>
            <person name="Chertkov O."/>
            <person name="Detter J.C."/>
            <person name="Han C."/>
            <person name="Tapia R."/>
            <person name="Land M."/>
            <person name="Hauser L."/>
            <person name="Chang Y.-J."/>
            <person name="Jeffries C."/>
            <person name="Kyrpides N."/>
            <person name="Ivanova N."/>
            <person name="Mikhailova N."/>
            <person name="Mouttaki H."/>
            <person name="Lin L."/>
            <person name="Zhou J."/>
            <person name="Hemme C.L."/>
            <person name="Woyke T."/>
        </authorList>
    </citation>
    <scope>NUCLEOTIDE SEQUENCE [LARGE SCALE GENOMIC DNA]</scope>
    <source>
        <strain evidence="5">WM1</strain>
    </source>
</reference>
<dbReference type="PaxDb" id="610130-Closa_2188"/>
<dbReference type="Pfam" id="PF01784">
    <property type="entry name" value="DUF34_NIF3"/>
    <property type="match status" value="1"/>
</dbReference>
<comment type="similarity">
    <text evidence="1">Belongs to the GTP cyclohydrolase I type 2/NIF3 family.</text>
</comment>
<dbReference type="FunFam" id="3.40.1390.30:FF:000001">
    <property type="entry name" value="GTP cyclohydrolase 1 type 2"/>
    <property type="match status" value="1"/>
</dbReference>
<feature type="binding site" evidence="4">
    <location>
        <position position="237"/>
    </location>
    <ligand>
        <name>a divalent metal cation</name>
        <dbReference type="ChEBI" id="CHEBI:60240"/>
        <label>1</label>
    </ligand>
</feature>
<name>D9R2B6_LACSW</name>
<dbReference type="STRING" id="610130.Closa_2188"/>
<dbReference type="Gene3D" id="3.40.1390.30">
    <property type="entry name" value="NIF3 (NGG1p interacting factor 3)-like"/>
    <property type="match status" value="2"/>
</dbReference>
<dbReference type="PANTHER" id="PTHR13799">
    <property type="entry name" value="NGG1 INTERACTING FACTOR 3"/>
    <property type="match status" value="1"/>
</dbReference>
<evidence type="ECO:0000256" key="1">
    <source>
        <dbReference type="ARBA" id="ARBA00006964"/>
    </source>
</evidence>
<protein>
    <recommendedName>
        <fullName evidence="2">GTP cyclohydrolase 1 type 2 homolog</fullName>
    </recommendedName>
</protein>
<feature type="binding site" evidence="4">
    <location>
        <position position="64"/>
    </location>
    <ligand>
        <name>a divalent metal cation</name>
        <dbReference type="ChEBI" id="CHEBI:60240"/>
        <label>2</label>
    </ligand>
</feature>
<dbReference type="GO" id="GO:0046872">
    <property type="term" value="F:metal ion binding"/>
    <property type="evidence" value="ECO:0007669"/>
    <property type="project" value="UniProtKB-KW"/>
</dbReference>
<dbReference type="HOGENOM" id="CLU_037423_2_0_9"/>
<dbReference type="InterPro" id="IPR036069">
    <property type="entry name" value="DUF34/NIF3_sf"/>
</dbReference>
<gene>
    <name evidence="5" type="ordered locus">Closa_2188</name>
</gene>
<dbReference type="SUPFAM" id="SSF102705">
    <property type="entry name" value="NIF3 (NGG1p interacting factor 3)-like"/>
    <property type="match status" value="1"/>
</dbReference>
<accession>D9R2B6</accession>
<evidence type="ECO:0000313" key="5">
    <source>
        <dbReference type="EMBL" id="ADL04766.1"/>
    </source>
</evidence>
<feature type="binding site" evidence="4">
    <location>
        <position position="103"/>
    </location>
    <ligand>
        <name>a divalent metal cation</name>
        <dbReference type="ChEBI" id="CHEBI:60240"/>
        <label>1</label>
    </ligand>
</feature>
<dbReference type="OrthoDB" id="9792792at2"/>
<evidence type="ECO:0000256" key="2">
    <source>
        <dbReference type="ARBA" id="ARBA00022112"/>
    </source>
</evidence>
<dbReference type="KEGG" id="csh:Closa_2188"/>
<feature type="binding site" evidence="4">
    <location>
        <position position="65"/>
    </location>
    <ligand>
        <name>a divalent metal cation</name>
        <dbReference type="ChEBI" id="CHEBI:60240"/>
        <label>1</label>
    </ligand>
</feature>
<keyword evidence="3 4" id="KW-0479">Metal-binding</keyword>
<dbReference type="GO" id="GO:0005737">
    <property type="term" value="C:cytoplasm"/>
    <property type="evidence" value="ECO:0007669"/>
    <property type="project" value="TreeGrafter"/>
</dbReference>
<organism evidence="5 6">
    <name type="scientific">Lacrimispora saccharolytica (strain ATCC 35040 / DSM 2544 / NRCC 2533 / WM1)</name>
    <name type="common">Clostridium saccharolyticum</name>
    <dbReference type="NCBI Taxonomy" id="610130"/>
    <lineage>
        <taxon>Bacteria</taxon>
        <taxon>Bacillati</taxon>
        <taxon>Bacillota</taxon>
        <taxon>Clostridia</taxon>
        <taxon>Lachnospirales</taxon>
        <taxon>Lachnospiraceae</taxon>
        <taxon>Lacrimispora</taxon>
    </lineage>
</organism>
<sequence>MRCDELIEKLEQLAPPGCACDWDNVGLLAGRSDKEVKKVFIALDATDEVVENAVRWGADLLITHHPLIFKSLKKINDKDFISRRIIKLIRHDISCYAMHTNFDAAPGCMADAAAERLGLTNINVLEKEGVMRGEGLEETIYGIGKTGYLKEEMTVREIAAFVKERFCLPFVTVYGESAPGKAVRFVGISPGSGGSLMKPALDAGVKVFITGDIGHHIGIDAAANQMAVIDAGHYGLEYLFLDFIEEYLKREAGETIEICKAEIEFPETFI</sequence>
<proteinExistence type="inferred from homology"/>
<dbReference type="InterPro" id="IPR002678">
    <property type="entry name" value="DUF34/NIF3"/>
</dbReference>